<keyword evidence="4 10" id="KW-0812">Transmembrane</keyword>
<feature type="transmembrane region" description="Helical" evidence="10">
    <location>
        <begin position="268"/>
        <end position="287"/>
    </location>
</feature>
<evidence type="ECO:0000256" key="10">
    <source>
        <dbReference type="RuleBase" id="RU351113"/>
    </source>
</evidence>
<evidence type="ECO:0000256" key="1">
    <source>
        <dbReference type="ARBA" id="ARBA00004651"/>
    </source>
</evidence>
<reference evidence="11 12" key="1">
    <citation type="submission" date="2023-11" db="EMBL/GenBank/DDBJ databases">
        <authorList>
            <person name="Okamura Y."/>
        </authorList>
    </citation>
    <scope>NUCLEOTIDE SEQUENCE [LARGE SCALE GENOMIC DNA]</scope>
</reference>
<sequence>MALCIKNIYSDFKGKLRGNRIENLVWLLNFVPKLVGFSLERETVFVPFLVLTITLLLYVYGAGIVMYQVKFAQKSKDYVKNYFNVSISIFAITNCYWWIKQRPLLLKVLKQVNENDRLSRQTPCLQSTQEKLLSVVKKILLLFYGFNIIDSIFIYVPHRVDVCNNYYSMTPCVGLEPITSTPNKQICLIVLALQEFCIITVVLNFQALLLFLIAHTSAMYQMLSAEILSLDSQIDYQVVKEKLPDIIGRHVLTLDITRNLQSLYSTPIGVNFGTNAVCIALFFSLSFQEWINFSPILIYCFLVFFLYCYLCQKLIDASEMFEQAVYACGWEKFQLKEKSVVYIMLLQAQKPVKLLAANIVPVNIYTFATTLQLVYKFITVVKL</sequence>
<keyword evidence="12" id="KW-1185">Reference proteome</keyword>
<keyword evidence="3 10" id="KW-0716">Sensory transduction</keyword>
<keyword evidence="2" id="KW-1003">Cell membrane</keyword>
<proteinExistence type="inferred from homology"/>
<evidence type="ECO:0000256" key="2">
    <source>
        <dbReference type="ARBA" id="ARBA00022475"/>
    </source>
</evidence>
<dbReference type="PANTHER" id="PTHR21137">
    <property type="entry name" value="ODORANT RECEPTOR"/>
    <property type="match status" value="1"/>
</dbReference>
<feature type="transmembrane region" description="Helical" evidence="10">
    <location>
        <begin position="188"/>
        <end position="214"/>
    </location>
</feature>
<comment type="caution">
    <text evidence="10">Lacks conserved residue(s) required for the propagation of feature annotation.</text>
</comment>
<evidence type="ECO:0000256" key="4">
    <source>
        <dbReference type="ARBA" id="ARBA00022692"/>
    </source>
</evidence>
<keyword evidence="9 10" id="KW-0807">Transducer</keyword>
<keyword evidence="6 10" id="KW-1133">Transmembrane helix</keyword>
<dbReference type="Proteomes" id="UP001497472">
    <property type="component" value="Unassembled WGS sequence"/>
</dbReference>
<evidence type="ECO:0000313" key="11">
    <source>
        <dbReference type="EMBL" id="CAK1545227.1"/>
    </source>
</evidence>
<dbReference type="GO" id="GO:0005549">
    <property type="term" value="F:odorant binding"/>
    <property type="evidence" value="ECO:0007669"/>
    <property type="project" value="InterPro"/>
</dbReference>
<gene>
    <name evidence="11" type="ORF">LNINA_LOCUS4906</name>
</gene>
<dbReference type="Pfam" id="PF02949">
    <property type="entry name" value="7tm_6"/>
    <property type="match status" value="1"/>
</dbReference>
<dbReference type="GO" id="GO:0005886">
    <property type="term" value="C:plasma membrane"/>
    <property type="evidence" value="ECO:0007669"/>
    <property type="project" value="UniProtKB-SubCell"/>
</dbReference>
<dbReference type="GO" id="GO:0007165">
    <property type="term" value="P:signal transduction"/>
    <property type="evidence" value="ECO:0007669"/>
    <property type="project" value="UniProtKB-KW"/>
</dbReference>
<accession>A0AAV1J7X9</accession>
<dbReference type="InterPro" id="IPR004117">
    <property type="entry name" value="7tm6_olfct_rcpt"/>
</dbReference>
<evidence type="ECO:0000256" key="3">
    <source>
        <dbReference type="ARBA" id="ARBA00022606"/>
    </source>
</evidence>
<comment type="caution">
    <text evidence="11">The sequence shown here is derived from an EMBL/GenBank/DDBJ whole genome shotgun (WGS) entry which is preliminary data.</text>
</comment>
<evidence type="ECO:0000256" key="6">
    <source>
        <dbReference type="ARBA" id="ARBA00022989"/>
    </source>
</evidence>
<name>A0AAV1J7X9_9NEOP</name>
<evidence type="ECO:0000256" key="9">
    <source>
        <dbReference type="ARBA" id="ARBA00023224"/>
    </source>
</evidence>
<keyword evidence="5 10" id="KW-0552">Olfaction</keyword>
<dbReference type="GO" id="GO:0004984">
    <property type="term" value="F:olfactory receptor activity"/>
    <property type="evidence" value="ECO:0007669"/>
    <property type="project" value="InterPro"/>
</dbReference>
<dbReference type="EMBL" id="CAVLEF010000006">
    <property type="protein sequence ID" value="CAK1545227.1"/>
    <property type="molecule type" value="Genomic_DNA"/>
</dbReference>
<comment type="similarity">
    <text evidence="10">Belongs to the insect chemoreceptor superfamily. Heteromeric odorant receptor channel (TC 1.A.69) family.</text>
</comment>
<feature type="transmembrane region" description="Helical" evidence="10">
    <location>
        <begin position="81"/>
        <end position="99"/>
    </location>
</feature>
<evidence type="ECO:0000256" key="8">
    <source>
        <dbReference type="ARBA" id="ARBA00023170"/>
    </source>
</evidence>
<keyword evidence="8 10" id="KW-0675">Receptor</keyword>
<dbReference type="AlphaFoldDB" id="A0AAV1J7X9"/>
<keyword evidence="7 10" id="KW-0472">Membrane</keyword>
<evidence type="ECO:0000313" key="12">
    <source>
        <dbReference type="Proteomes" id="UP001497472"/>
    </source>
</evidence>
<feature type="transmembrane region" description="Helical" evidence="10">
    <location>
        <begin position="45"/>
        <end position="69"/>
    </location>
</feature>
<dbReference type="PANTHER" id="PTHR21137:SF35">
    <property type="entry name" value="ODORANT RECEPTOR 19A-RELATED"/>
    <property type="match status" value="1"/>
</dbReference>
<feature type="transmembrane region" description="Helical" evidence="10">
    <location>
        <begin position="293"/>
        <end position="310"/>
    </location>
</feature>
<evidence type="ECO:0000256" key="7">
    <source>
        <dbReference type="ARBA" id="ARBA00023136"/>
    </source>
</evidence>
<evidence type="ECO:0000256" key="5">
    <source>
        <dbReference type="ARBA" id="ARBA00022725"/>
    </source>
</evidence>
<comment type="subcellular location">
    <subcellularLocation>
        <location evidence="1 10">Cell membrane</location>
        <topology evidence="1 10">Multi-pass membrane protein</topology>
    </subcellularLocation>
</comment>
<organism evidence="11 12">
    <name type="scientific">Leptosia nina</name>
    <dbReference type="NCBI Taxonomy" id="320188"/>
    <lineage>
        <taxon>Eukaryota</taxon>
        <taxon>Metazoa</taxon>
        <taxon>Ecdysozoa</taxon>
        <taxon>Arthropoda</taxon>
        <taxon>Hexapoda</taxon>
        <taxon>Insecta</taxon>
        <taxon>Pterygota</taxon>
        <taxon>Neoptera</taxon>
        <taxon>Endopterygota</taxon>
        <taxon>Lepidoptera</taxon>
        <taxon>Glossata</taxon>
        <taxon>Ditrysia</taxon>
        <taxon>Papilionoidea</taxon>
        <taxon>Pieridae</taxon>
        <taxon>Pierinae</taxon>
        <taxon>Leptosia</taxon>
    </lineage>
</organism>
<protein>
    <recommendedName>
        <fullName evidence="10">Odorant receptor</fullName>
    </recommendedName>
</protein>